<organism evidence="3 4">
    <name type="scientific">Mycolicibacterium porcinum</name>
    <dbReference type="NCBI Taxonomy" id="39693"/>
    <lineage>
        <taxon>Bacteria</taxon>
        <taxon>Bacillati</taxon>
        <taxon>Actinomycetota</taxon>
        <taxon>Actinomycetes</taxon>
        <taxon>Mycobacteriales</taxon>
        <taxon>Mycobacteriaceae</taxon>
        <taxon>Mycolicibacterium</taxon>
    </lineage>
</organism>
<evidence type="ECO:0000313" key="4">
    <source>
        <dbReference type="Proteomes" id="UP001141659"/>
    </source>
</evidence>
<protein>
    <submittedName>
        <fullName evidence="3">YcnI family protein</fullName>
    </submittedName>
</protein>
<dbReference type="InterPro" id="IPR038507">
    <property type="entry name" value="YcnI-like_sf"/>
</dbReference>
<dbReference type="RefSeq" id="WP_036444739.1">
    <property type="nucleotide sequence ID" value="NZ_JBDLOV010000008.1"/>
</dbReference>
<reference evidence="3" key="1">
    <citation type="submission" date="2020-07" db="EMBL/GenBank/DDBJ databases">
        <authorList>
            <person name="Pettersson B.M.F."/>
            <person name="Behra P.R.K."/>
            <person name="Ramesh M."/>
            <person name="Das S."/>
            <person name="Dasgupta S."/>
            <person name="Kirsebom L.A."/>
        </authorList>
    </citation>
    <scope>NUCLEOTIDE SEQUENCE</scope>
    <source>
        <strain evidence="3">DSM 44242</strain>
    </source>
</reference>
<gene>
    <name evidence="3" type="ORF">H5P34_32475</name>
</gene>
<dbReference type="AlphaFoldDB" id="A0AAW5TCH9"/>
<dbReference type="EMBL" id="JACKVC010000034">
    <property type="protein sequence ID" value="MCV7392776.1"/>
    <property type="molecule type" value="Genomic_DNA"/>
</dbReference>
<feature type="domain" description="YncI copper-binding" evidence="2">
    <location>
        <begin position="22"/>
        <end position="163"/>
    </location>
</feature>
<name>A0AAW5TCH9_9MYCO</name>
<proteinExistence type="predicted"/>
<feature type="transmembrane region" description="Helical" evidence="1">
    <location>
        <begin position="191"/>
        <end position="215"/>
    </location>
</feature>
<dbReference type="Gene3D" id="2.60.40.2230">
    <property type="entry name" value="Uncharacterised protein YcnI-like PF07987, DUF1775"/>
    <property type="match status" value="1"/>
</dbReference>
<dbReference type="Pfam" id="PF07987">
    <property type="entry name" value="DUF1775"/>
    <property type="match status" value="1"/>
</dbReference>
<accession>A0AAW5TCH9</accession>
<sequence length="219" mass="22608">MFGVATAVVTGVIVTAAPATAHVRVDEGQRPPRGGYGIVRLIVPTESEQAATVGVTVTLPDDVALTSARTLPIPGWTASVETEPTADGQRVSRITWRAIDKAGGLKPTEYGEFAFSAGPWPENADTVSLLSDQSYSDGSVVSWNEIAVDNNSEPEHPAPVVTLGAAEAGHAHDGHGAPTPVAAESSGGESWLWRATSVVALVLALGSSAALAVTLRRRP</sequence>
<keyword evidence="1" id="KW-1133">Transmembrane helix</keyword>
<keyword evidence="1" id="KW-0812">Transmembrane</keyword>
<evidence type="ECO:0000313" key="3">
    <source>
        <dbReference type="EMBL" id="MCV7392776.1"/>
    </source>
</evidence>
<keyword evidence="1" id="KW-0472">Membrane</keyword>
<dbReference type="Proteomes" id="UP001141659">
    <property type="component" value="Unassembled WGS sequence"/>
</dbReference>
<evidence type="ECO:0000259" key="2">
    <source>
        <dbReference type="Pfam" id="PF07987"/>
    </source>
</evidence>
<comment type="caution">
    <text evidence="3">The sequence shown here is derived from an EMBL/GenBank/DDBJ whole genome shotgun (WGS) entry which is preliminary data.</text>
</comment>
<reference evidence="3" key="2">
    <citation type="journal article" date="2022" name="BMC Genomics">
        <title>Comparative genome analysis of mycobacteria focusing on tRNA and non-coding RNA.</title>
        <authorList>
            <person name="Behra P.R.K."/>
            <person name="Pettersson B.M.F."/>
            <person name="Ramesh M."/>
            <person name="Das S."/>
            <person name="Dasgupta S."/>
            <person name="Kirsebom L.A."/>
        </authorList>
    </citation>
    <scope>NUCLEOTIDE SEQUENCE</scope>
    <source>
        <strain evidence="3">DSM 44242</strain>
    </source>
</reference>
<dbReference type="CDD" id="cd08545">
    <property type="entry name" value="YcnI_like"/>
    <property type="match status" value="1"/>
</dbReference>
<dbReference type="InterPro" id="IPR012533">
    <property type="entry name" value="YcnI-copper_dom"/>
</dbReference>
<evidence type="ECO:0000256" key="1">
    <source>
        <dbReference type="SAM" id="Phobius"/>
    </source>
</evidence>